<accession>U1MY06</accession>
<evidence type="ECO:0000313" key="2">
    <source>
        <dbReference type="Proteomes" id="UP000016464"/>
    </source>
</evidence>
<sequence length="43" mass="5120">MNDPMSEIVKPFVRILVNNDYQREWGERHETKSSHIDRGFGDD</sequence>
<keyword evidence="2" id="KW-1185">Reference proteome</keyword>
<comment type="caution">
    <text evidence="1">The sequence shown here is derived from an EMBL/GenBank/DDBJ whole genome shotgun (WGS) entry which is preliminary data.</text>
</comment>
<dbReference type="AlphaFoldDB" id="U1MY06"/>
<proteinExistence type="predicted"/>
<organism evidence="1 2">
    <name type="scientific">Exiguobacterium chiriqhucha RW-2</name>
    <dbReference type="NCBI Taxonomy" id="1345023"/>
    <lineage>
        <taxon>Bacteria</taxon>
        <taxon>Bacillati</taxon>
        <taxon>Bacillota</taxon>
        <taxon>Bacilli</taxon>
        <taxon>Bacillales</taxon>
        <taxon>Bacillales Family XII. Incertae Sedis</taxon>
        <taxon>Exiguobacterium</taxon>
    </lineage>
</organism>
<protein>
    <submittedName>
        <fullName evidence="1">Uncharacterized protein</fullName>
    </submittedName>
</protein>
<dbReference type="EMBL" id="ATCL01000020">
    <property type="protein sequence ID" value="ERG66736.1"/>
    <property type="molecule type" value="Genomic_DNA"/>
</dbReference>
<gene>
    <name evidence="1" type="ORF">M467_05530</name>
</gene>
<dbReference type="Proteomes" id="UP000016464">
    <property type="component" value="Unassembled WGS sequence"/>
</dbReference>
<evidence type="ECO:0000313" key="1">
    <source>
        <dbReference type="EMBL" id="ERG66736.1"/>
    </source>
</evidence>
<reference evidence="1 2" key="1">
    <citation type="journal article" date="2013" name="Genome Announc.">
        <title>Draft Genome Sequence of Exiguobacterium pavilionensis Strain RW-2, with Wide Thermal, Salinity, and pH Tolerance, Isolated from Modern Freshwater Microbialites.</title>
        <authorList>
            <person name="White R.A.III."/>
            <person name="Grassa C.J."/>
            <person name="Suttle C.A."/>
        </authorList>
    </citation>
    <scope>NUCLEOTIDE SEQUENCE [LARGE SCALE GENOMIC DNA]</scope>
    <source>
        <strain evidence="1 2">RW-2</strain>
    </source>
</reference>
<name>U1MY06_9BACL</name>